<dbReference type="PANTHER" id="PTHR43158">
    <property type="entry name" value="SKFA PEPTIDE EXPORT ATP-BINDING PROTEIN SKFE"/>
    <property type="match status" value="1"/>
</dbReference>
<dbReference type="GO" id="GO:0005524">
    <property type="term" value="F:ATP binding"/>
    <property type="evidence" value="ECO:0007669"/>
    <property type="project" value="UniProtKB-KW"/>
</dbReference>
<dbReference type="SUPFAM" id="SSF52540">
    <property type="entry name" value="P-loop containing nucleoside triphosphate hydrolases"/>
    <property type="match status" value="1"/>
</dbReference>
<dbReference type="SMART" id="SM00382">
    <property type="entry name" value="AAA"/>
    <property type="match status" value="1"/>
</dbReference>
<gene>
    <name evidence="4" type="ORF">FUAX_18680</name>
</gene>
<dbReference type="AlphaFoldDB" id="A0AAU9CKF7"/>
<reference evidence="4 5" key="1">
    <citation type="submission" date="2021-12" db="EMBL/GenBank/DDBJ databases">
        <title>Genome sequencing of bacteria with rrn-lacking chromosome and rrn-plasmid.</title>
        <authorList>
            <person name="Anda M."/>
            <person name="Iwasaki W."/>
        </authorList>
    </citation>
    <scope>NUCLEOTIDE SEQUENCE [LARGE SCALE GENOMIC DNA]</scope>
    <source>
        <strain evidence="4 5">DSM 100852</strain>
    </source>
</reference>
<evidence type="ECO:0000259" key="3">
    <source>
        <dbReference type="PROSITE" id="PS50893"/>
    </source>
</evidence>
<dbReference type="InterPro" id="IPR003439">
    <property type="entry name" value="ABC_transporter-like_ATP-bd"/>
</dbReference>
<evidence type="ECO:0000256" key="2">
    <source>
        <dbReference type="ARBA" id="ARBA00022840"/>
    </source>
</evidence>
<dbReference type="PROSITE" id="PS50893">
    <property type="entry name" value="ABC_TRANSPORTER_2"/>
    <property type="match status" value="1"/>
</dbReference>
<organism evidence="4 5">
    <name type="scientific">Fulvitalea axinellae</name>
    <dbReference type="NCBI Taxonomy" id="1182444"/>
    <lineage>
        <taxon>Bacteria</taxon>
        <taxon>Pseudomonadati</taxon>
        <taxon>Bacteroidota</taxon>
        <taxon>Cytophagia</taxon>
        <taxon>Cytophagales</taxon>
        <taxon>Persicobacteraceae</taxon>
        <taxon>Fulvitalea</taxon>
    </lineage>
</organism>
<sequence>MDTRWHNNTAIFYARKFLRTVSGPKPLLKRVLLTVQGMGLGPDIPTYNFMDPILECKNLTHHYGERLIYENLNFTIEKGKILGLLGKNGTGKTTTINILTGYLRPTSGECKVFGEHSHSISPATKARIGFLIEGHIQYDFMNIHQIETFYSQFYPNWKPEPYFELMSKLKVGPKQKISTMSCGQRSQVALGLILAQDPEFMVLDDFSMGLDPGYRRLFIEYLQEYAKAENKTIFTTSHIIQDMERLIDDCLIMDYNRVLVQTPVRELLDKFKEYSFTDINKNGDLPTGGPIQNAERSGDLIRVFSFENHSTVESYIKNQGFATDKIIEKNLTLEDAFIGLTGKY</sequence>
<evidence type="ECO:0000256" key="1">
    <source>
        <dbReference type="ARBA" id="ARBA00022741"/>
    </source>
</evidence>
<dbReference type="EMBL" id="AP025314">
    <property type="protein sequence ID" value="BDD09436.1"/>
    <property type="molecule type" value="Genomic_DNA"/>
</dbReference>
<dbReference type="GO" id="GO:0016887">
    <property type="term" value="F:ATP hydrolysis activity"/>
    <property type="evidence" value="ECO:0007669"/>
    <property type="project" value="InterPro"/>
</dbReference>
<evidence type="ECO:0000313" key="5">
    <source>
        <dbReference type="Proteomes" id="UP001348817"/>
    </source>
</evidence>
<keyword evidence="1" id="KW-0547">Nucleotide-binding</keyword>
<dbReference type="PANTHER" id="PTHR43158:SF10">
    <property type="entry name" value="ABC TRANSPORTER ATP-BINDING PROTEIN YTRB"/>
    <property type="match status" value="1"/>
</dbReference>
<dbReference type="KEGG" id="fax:FUAX_18680"/>
<dbReference type="Gene3D" id="3.40.50.300">
    <property type="entry name" value="P-loop containing nucleotide triphosphate hydrolases"/>
    <property type="match status" value="1"/>
</dbReference>
<protein>
    <submittedName>
        <fullName evidence="4">ABC transporter ATP-binding protein</fullName>
    </submittedName>
</protein>
<accession>A0AAU9CKF7</accession>
<dbReference type="CDD" id="cd03230">
    <property type="entry name" value="ABC_DR_subfamily_A"/>
    <property type="match status" value="1"/>
</dbReference>
<evidence type="ECO:0000313" key="4">
    <source>
        <dbReference type="EMBL" id="BDD09436.1"/>
    </source>
</evidence>
<dbReference type="InterPro" id="IPR003593">
    <property type="entry name" value="AAA+_ATPase"/>
</dbReference>
<dbReference type="InterPro" id="IPR027417">
    <property type="entry name" value="P-loop_NTPase"/>
</dbReference>
<proteinExistence type="predicted"/>
<keyword evidence="5" id="KW-1185">Reference proteome</keyword>
<dbReference type="Proteomes" id="UP001348817">
    <property type="component" value="Chromosome"/>
</dbReference>
<dbReference type="Pfam" id="PF00005">
    <property type="entry name" value="ABC_tran"/>
    <property type="match status" value="1"/>
</dbReference>
<keyword evidence="2 4" id="KW-0067">ATP-binding</keyword>
<name>A0AAU9CKF7_9BACT</name>
<feature type="domain" description="ABC transporter" evidence="3">
    <location>
        <begin position="54"/>
        <end position="280"/>
    </location>
</feature>